<dbReference type="RefSeq" id="WP_182167099.1">
    <property type="nucleotide sequence ID" value="NZ_JACFXV010000063.1"/>
</dbReference>
<dbReference type="Pfam" id="PF06764">
    <property type="entry name" value="DUF1223"/>
    <property type="match status" value="1"/>
</dbReference>
<dbReference type="InterPro" id="IPR036249">
    <property type="entry name" value="Thioredoxin-like_sf"/>
</dbReference>
<dbReference type="SUPFAM" id="SSF52833">
    <property type="entry name" value="Thioredoxin-like"/>
    <property type="match status" value="1"/>
</dbReference>
<proteinExistence type="predicted"/>
<keyword evidence="2" id="KW-1185">Reference proteome</keyword>
<dbReference type="InterPro" id="IPR010634">
    <property type="entry name" value="DUF1223"/>
</dbReference>
<dbReference type="AlphaFoldDB" id="A0A839AG40"/>
<comment type="caution">
    <text evidence="1">The sequence shown here is derived from an EMBL/GenBank/DDBJ whole genome shotgun (WGS) entry which is preliminary data.</text>
</comment>
<evidence type="ECO:0000313" key="1">
    <source>
        <dbReference type="EMBL" id="MBA5778631.1"/>
    </source>
</evidence>
<accession>A0A839AG40</accession>
<dbReference type="PANTHER" id="PTHR36057:SF1">
    <property type="entry name" value="LIPOPROTEIN LIPID ATTACHMENT SITE-LIKE PROTEIN, PUTATIVE (DUF1223)-RELATED"/>
    <property type="match status" value="1"/>
</dbReference>
<organism evidence="1 2">
    <name type="scientific">Stappia albiluteola</name>
    <dbReference type="NCBI Taxonomy" id="2758565"/>
    <lineage>
        <taxon>Bacteria</taxon>
        <taxon>Pseudomonadati</taxon>
        <taxon>Pseudomonadota</taxon>
        <taxon>Alphaproteobacteria</taxon>
        <taxon>Hyphomicrobiales</taxon>
        <taxon>Stappiaceae</taxon>
        <taxon>Stappia</taxon>
    </lineage>
</organism>
<dbReference type="EMBL" id="JACFXV010000063">
    <property type="protein sequence ID" value="MBA5778631.1"/>
    <property type="molecule type" value="Genomic_DNA"/>
</dbReference>
<protein>
    <submittedName>
        <fullName evidence="1">DUF1223 domain-containing protein</fullName>
    </submittedName>
</protein>
<dbReference type="Proteomes" id="UP000541109">
    <property type="component" value="Unassembled WGS sequence"/>
</dbReference>
<evidence type="ECO:0000313" key="2">
    <source>
        <dbReference type="Proteomes" id="UP000541109"/>
    </source>
</evidence>
<reference evidence="1 2" key="1">
    <citation type="submission" date="2020-07" db="EMBL/GenBank/DDBJ databases">
        <title>Stappia sp., F7233, whole genome shotgun sequencing project.</title>
        <authorList>
            <person name="Jiang S."/>
            <person name="Liu Z.W."/>
            <person name="Du Z.J."/>
        </authorList>
    </citation>
    <scope>NUCLEOTIDE SEQUENCE [LARGE SCALE GENOMIC DNA]</scope>
    <source>
        <strain evidence="1 2">F7233</strain>
    </source>
</reference>
<dbReference type="PANTHER" id="PTHR36057">
    <property type="match status" value="1"/>
</dbReference>
<name>A0A839AG40_9HYPH</name>
<gene>
    <name evidence="1" type="ORF">H2509_15990</name>
</gene>
<sequence length="227" mass="24168">MSSVFGTTSVQAGETAVLELFTSQGCSSCPPADKLLQAVAGQPGVVALSFPVDYWDYLGWKDTLASPAYSARQRAYAERRGDRSVYTPQIVVNGGEHVVGSDVRSLAAAVSKLGPMPCQVSLKPQGDVVEIHVDGDLPKGTKAAMVFFLFVDDHETVQIGRGENTGRSVTYTNVVRDMRAVGMWKGGEAVYSLPASELSRLSANRYAVIVQPEVNGRPGPIIGAAIH</sequence>